<dbReference type="EMBL" id="BMEC01000012">
    <property type="protein sequence ID" value="GGC46795.1"/>
    <property type="molecule type" value="Genomic_DNA"/>
</dbReference>
<organism evidence="1 2">
    <name type="scientific">Marivirga lumbricoides</name>
    <dbReference type="NCBI Taxonomy" id="1046115"/>
    <lineage>
        <taxon>Bacteria</taxon>
        <taxon>Pseudomonadati</taxon>
        <taxon>Bacteroidota</taxon>
        <taxon>Cytophagia</taxon>
        <taxon>Cytophagales</taxon>
        <taxon>Marivirgaceae</taxon>
        <taxon>Marivirga</taxon>
    </lineage>
</organism>
<dbReference type="Proteomes" id="UP000636010">
    <property type="component" value="Unassembled WGS sequence"/>
</dbReference>
<accession>A0ABQ1MUG8</accession>
<proteinExistence type="predicted"/>
<sequence>MVVGCSQLHYYEDKNFVDFVNHFPSNALKNASAILVIPNNNSCSSCRRMTLDSIPYFLTIEGIKIVISDNTIKNIRLNVQDKILKNPNVLTDSKFLAKRYGVVTDYPVIYFQNKEQNVISVSITGSTFEGDLKEIMAIAENHTRK</sequence>
<reference evidence="2" key="1">
    <citation type="journal article" date="2019" name="Int. J. Syst. Evol. Microbiol.">
        <title>The Global Catalogue of Microorganisms (GCM) 10K type strain sequencing project: providing services to taxonomists for standard genome sequencing and annotation.</title>
        <authorList>
            <consortium name="The Broad Institute Genomics Platform"/>
            <consortium name="The Broad Institute Genome Sequencing Center for Infectious Disease"/>
            <person name="Wu L."/>
            <person name="Ma J."/>
        </authorList>
    </citation>
    <scope>NUCLEOTIDE SEQUENCE [LARGE SCALE GENOMIC DNA]</scope>
    <source>
        <strain evidence="2">CGMCC 1.10832</strain>
    </source>
</reference>
<gene>
    <name evidence="1" type="ORF">GCM10011506_35480</name>
</gene>
<evidence type="ECO:0000313" key="2">
    <source>
        <dbReference type="Proteomes" id="UP000636010"/>
    </source>
</evidence>
<protein>
    <recommendedName>
        <fullName evidence="3">Thioredoxin-like fold domain-containing protein</fullName>
    </recommendedName>
</protein>
<dbReference type="Gene3D" id="3.40.30.10">
    <property type="entry name" value="Glutaredoxin"/>
    <property type="match status" value="1"/>
</dbReference>
<comment type="caution">
    <text evidence="1">The sequence shown here is derived from an EMBL/GenBank/DDBJ whole genome shotgun (WGS) entry which is preliminary data.</text>
</comment>
<evidence type="ECO:0000313" key="1">
    <source>
        <dbReference type="EMBL" id="GGC46795.1"/>
    </source>
</evidence>
<keyword evidence="2" id="KW-1185">Reference proteome</keyword>
<name>A0ABQ1MUG8_9BACT</name>
<evidence type="ECO:0008006" key="3">
    <source>
        <dbReference type="Google" id="ProtNLM"/>
    </source>
</evidence>